<sequence>MSGSRPLPCSGGSRHSGKDGDTVMTVTSRDTASSHPQDTDPRLSRVMGTFSLTMFGLAYLVPLTVFTTFGTATEITQGHLPLAYVITTIAMLFTALSYAALVRKIPSAGSAFAYVSSAFGRRTGFVTGWTLLLDYLLLPAINYLIIGIYLNAQFPAIPSAIFIVAAIALVTTLNIVGVDVVKRASLILVVGQIVFAVAFVAIVFLREETVPVIAPFYSPGLEWNGLLAGAAILCLSFLGFDAVSTLSEEARDPQRTVPRAILLTALIGGALFIVLSYAGALVIGDWHHLASADTAGLEVMAPLGPVISAAFIAAYLAGCIASAIASQASVSRVLFAMGREGQLPKAWFGHLDRRFSTPTYAILTVALFSLVAVVASLESLASLISFGALFAFSMVNLSVPVIFRDRLEQRSAVSVLRYLVCPIIGLLLTIWLWFSLSWLALTVGLLWLGVGLITSFARKSSSSALSQPG</sequence>
<proteinExistence type="predicted"/>
<gene>
    <name evidence="8" type="ORF">D2V17_19790</name>
</gene>
<evidence type="ECO:0000256" key="3">
    <source>
        <dbReference type="ARBA" id="ARBA00022989"/>
    </source>
</evidence>
<feature type="transmembrane region" description="Helical" evidence="6">
    <location>
        <begin position="360"/>
        <end position="377"/>
    </location>
</feature>
<feature type="domain" description="Amino acid permease/ SLC12A" evidence="7">
    <location>
        <begin position="52"/>
        <end position="455"/>
    </location>
</feature>
<dbReference type="GO" id="GO:0055085">
    <property type="term" value="P:transmembrane transport"/>
    <property type="evidence" value="ECO:0007669"/>
    <property type="project" value="InterPro"/>
</dbReference>
<keyword evidence="3 6" id="KW-1133">Transmembrane helix</keyword>
<dbReference type="PANTHER" id="PTHR42770">
    <property type="entry name" value="AMINO ACID TRANSPORTER-RELATED"/>
    <property type="match status" value="1"/>
</dbReference>
<feature type="transmembrane region" description="Helical" evidence="6">
    <location>
        <begin position="303"/>
        <end position="325"/>
    </location>
</feature>
<dbReference type="PIRSF" id="PIRSF006060">
    <property type="entry name" value="AA_transporter"/>
    <property type="match status" value="1"/>
</dbReference>
<dbReference type="Proteomes" id="UP000265366">
    <property type="component" value="Unassembled WGS sequence"/>
</dbReference>
<dbReference type="Gene3D" id="1.20.1740.10">
    <property type="entry name" value="Amino acid/polyamine transporter I"/>
    <property type="match status" value="1"/>
</dbReference>
<dbReference type="Pfam" id="PF00324">
    <property type="entry name" value="AA_permease"/>
    <property type="match status" value="1"/>
</dbReference>
<evidence type="ECO:0000256" key="5">
    <source>
        <dbReference type="SAM" id="MobiDB-lite"/>
    </source>
</evidence>
<dbReference type="OrthoDB" id="9804700at2"/>
<name>A0A3A1NY92_9SPHN</name>
<accession>A0A3A1NY92</accession>
<evidence type="ECO:0000256" key="1">
    <source>
        <dbReference type="ARBA" id="ARBA00004141"/>
    </source>
</evidence>
<feature type="transmembrane region" description="Helical" evidence="6">
    <location>
        <begin position="260"/>
        <end position="283"/>
    </location>
</feature>
<feature type="transmembrane region" description="Helical" evidence="6">
    <location>
        <begin position="156"/>
        <end position="177"/>
    </location>
</feature>
<feature type="transmembrane region" description="Helical" evidence="6">
    <location>
        <begin position="439"/>
        <end position="457"/>
    </location>
</feature>
<evidence type="ECO:0000259" key="7">
    <source>
        <dbReference type="Pfam" id="PF00324"/>
    </source>
</evidence>
<keyword evidence="4 6" id="KW-0472">Membrane</keyword>
<keyword evidence="9" id="KW-1185">Reference proteome</keyword>
<comment type="caution">
    <text evidence="8">The sequence shown here is derived from an EMBL/GenBank/DDBJ whole genome shotgun (WGS) entry which is preliminary data.</text>
</comment>
<keyword evidence="2 6" id="KW-0812">Transmembrane</keyword>
<feature type="compositionally biased region" description="Polar residues" evidence="5">
    <location>
        <begin position="24"/>
        <end position="36"/>
    </location>
</feature>
<evidence type="ECO:0000313" key="9">
    <source>
        <dbReference type="Proteomes" id="UP000265366"/>
    </source>
</evidence>
<evidence type="ECO:0000256" key="4">
    <source>
        <dbReference type="ARBA" id="ARBA00023136"/>
    </source>
</evidence>
<feature type="region of interest" description="Disordered" evidence="5">
    <location>
        <begin position="1"/>
        <end position="40"/>
    </location>
</feature>
<feature type="transmembrane region" description="Helical" evidence="6">
    <location>
        <begin position="225"/>
        <end position="248"/>
    </location>
</feature>
<dbReference type="EMBL" id="QXFM01000144">
    <property type="protein sequence ID" value="RIV80098.1"/>
    <property type="molecule type" value="Genomic_DNA"/>
</dbReference>
<dbReference type="InterPro" id="IPR050367">
    <property type="entry name" value="APC_superfamily"/>
</dbReference>
<evidence type="ECO:0000313" key="8">
    <source>
        <dbReference type="EMBL" id="RIV80098.1"/>
    </source>
</evidence>
<comment type="subcellular location">
    <subcellularLocation>
        <location evidence="1">Membrane</location>
        <topology evidence="1">Multi-pass membrane protein</topology>
    </subcellularLocation>
</comment>
<reference evidence="8 9" key="1">
    <citation type="submission" date="2018-08" db="EMBL/GenBank/DDBJ databases">
        <title>Erythrobacter zhengii sp.nov., a bacterium isolated from deep-sea sediment.</title>
        <authorList>
            <person name="Fang C."/>
            <person name="Wu Y.-H."/>
            <person name="Sun C."/>
            <person name="Wang H."/>
            <person name="Cheng H."/>
            <person name="Meng F.-X."/>
            <person name="Wang C.-S."/>
            <person name="Xu X.-W."/>
        </authorList>
    </citation>
    <scope>NUCLEOTIDE SEQUENCE [LARGE SCALE GENOMIC DNA]</scope>
    <source>
        <strain evidence="8 9">CCTCC AB 2015396</strain>
    </source>
</reference>
<feature type="transmembrane region" description="Helical" evidence="6">
    <location>
        <begin position="383"/>
        <end position="403"/>
    </location>
</feature>
<feature type="transmembrane region" description="Helical" evidence="6">
    <location>
        <begin position="82"/>
        <end position="102"/>
    </location>
</feature>
<feature type="transmembrane region" description="Helical" evidence="6">
    <location>
        <begin position="415"/>
        <end position="433"/>
    </location>
</feature>
<organism evidence="8 9">
    <name type="scientific">Aurantiacibacter xanthus</name>
    <dbReference type="NCBI Taxonomy" id="1784712"/>
    <lineage>
        <taxon>Bacteria</taxon>
        <taxon>Pseudomonadati</taxon>
        <taxon>Pseudomonadota</taxon>
        <taxon>Alphaproteobacteria</taxon>
        <taxon>Sphingomonadales</taxon>
        <taxon>Erythrobacteraceae</taxon>
        <taxon>Aurantiacibacter</taxon>
    </lineage>
</organism>
<dbReference type="GO" id="GO:0016020">
    <property type="term" value="C:membrane"/>
    <property type="evidence" value="ECO:0007669"/>
    <property type="project" value="UniProtKB-SubCell"/>
</dbReference>
<dbReference type="InterPro" id="IPR004841">
    <property type="entry name" value="AA-permease/SLC12A_dom"/>
</dbReference>
<dbReference type="PANTHER" id="PTHR42770:SF8">
    <property type="entry name" value="PUTRESCINE IMPORTER PUUP"/>
    <property type="match status" value="1"/>
</dbReference>
<evidence type="ECO:0000256" key="6">
    <source>
        <dbReference type="SAM" id="Phobius"/>
    </source>
</evidence>
<protein>
    <submittedName>
        <fullName evidence="8">Amino acid permease</fullName>
    </submittedName>
</protein>
<feature type="transmembrane region" description="Helical" evidence="6">
    <location>
        <begin position="123"/>
        <end position="150"/>
    </location>
</feature>
<evidence type="ECO:0000256" key="2">
    <source>
        <dbReference type="ARBA" id="ARBA00022692"/>
    </source>
</evidence>
<feature type="transmembrane region" description="Helical" evidence="6">
    <location>
        <begin position="50"/>
        <end position="70"/>
    </location>
</feature>
<dbReference type="AlphaFoldDB" id="A0A3A1NY92"/>
<feature type="transmembrane region" description="Helical" evidence="6">
    <location>
        <begin position="184"/>
        <end position="205"/>
    </location>
</feature>